<dbReference type="Proteomes" id="UP000694850">
    <property type="component" value="Unplaced"/>
</dbReference>
<dbReference type="InterPro" id="IPR001818">
    <property type="entry name" value="Pept_M10_metallopeptidase"/>
</dbReference>
<keyword evidence="18" id="KW-1185">Reference proteome</keyword>
<keyword evidence="12" id="KW-0865">Zymogen</keyword>
<dbReference type="SMART" id="SM00235">
    <property type="entry name" value="ZnMc"/>
    <property type="match status" value="1"/>
</dbReference>
<dbReference type="GO" id="GO:0005615">
    <property type="term" value="C:extracellular space"/>
    <property type="evidence" value="ECO:0007669"/>
    <property type="project" value="TreeGrafter"/>
</dbReference>
<dbReference type="OrthoDB" id="406838at2759"/>
<feature type="active site" evidence="13">
    <location>
        <position position="210"/>
    </location>
</feature>
<reference evidence="19" key="1">
    <citation type="submission" date="2025-08" db="UniProtKB">
        <authorList>
            <consortium name="RefSeq"/>
        </authorList>
    </citation>
    <scope>IDENTIFICATION</scope>
</reference>
<dbReference type="PANTHER" id="PTHR10201:SF76">
    <property type="entry name" value="MATRIX METALLOPROTEINASE-26"/>
    <property type="match status" value="1"/>
</dbReference>
<evidence type="ECO:0000256" key="7">
    <source>
        <dbReference type="ARBA" id="ARBA00022729"/>
    </source>
</evidence>
<keyword evidence="11 19" id="KW-0482">Metalloprotease</keyword>
<evidence type="ECO:0000256" key="3">
    <source>
        <dbReference type="ARBA" id="ARBA00022525"/>
    </source>
</evidence>
<dbReference type="PROSITE" id="PS00546">
    <property type="entry name" value="CYSTEINE_SWITCH"/>
    <property type="match status" value="1"/>
</dbReference>
<dbReference type="RefSeq" id="XP_007939268.1">
    <property type="nucleotide sequence ID" value="XM_007941077.1"/>
</dbReference>
<dbReference type="GO" id="GO:0006508">
    <property type="term" value="P:proteolysis"/>
    <property type="evidence" value="ECO:0007669"/>
    <property type="project" value="UniProtKB-KW"/>
</dbReference>
<comment type="similarity">
    <text evidence="2">Belongs to the peptidase M10A family.</text>
</comment>
<feature type="binding site" evidence="14">
    <location>
        <position position="187"/>
    </location>
    <ligand>
        <name>Zn(2+)</name>
        <dbReference type="ChEBI" id="CHEBI:29105"/>
        <label>1</label>
    </ligand>
</feature>
<keyword evidence="9 14" id="KW-0862">Zinc</keyword>
<evidence type="ECO:0000313" key="18">
    <source>
        <dbReference type="Proteomes" id="UP000694850"/>
    </source>
</evidence>
<feature type="signal peptide" evidence="16">
    <location>
        <begin position="1"/>
        <end position="17"/>
    </location>
</feature>
<keyword evidence="3" id="KW-0964">Secreted</keyword>
<feature type="binding site" evidence="14">
    <location>
        <position position="209"/>
    </location>
    <ligand>
        <name>Zn(2+)</name>
        <dbReference type="ChEBI" id="CHEBI:29105"/>
        <label>2</label>
        <note>catalytic</note>
    </ligand>
</feature>
<feature type="binding site" evidence="14">
    <location>
        <position position="227"/>
    </location>
    <ligand>
        <name>Zn(2+)</name>
        <dbReference type="ChEBI" id="CHEBI:29105"/>
        <label>2</label>
        <note>catalytic</note>
    </ligand>
</feature>
<dbReference type="GeneID" id="103197209"/>
<feature type="binding site" evidence="14">
    <location>
        <position position="161"/>
    </location>
    <ligand>
        <name>Zn(2+)</name>
        <dbReference type="ChEBI" id="CHEBI:29105"/>
        <label>1</label>
    </ligand>
</feature>
<keyword evidence="4" id="KW-0272">Extracellular matrix</keyword>
<evidence type="ECO:0000259" key="17">
    <source>
        <dbReference type="SMART" id="SM00235"/>
    </source>
</evidence>
<evidence type="ECO:0000256" key="1">
    <source>
        <dbReference type="ARBA" id="ARBA00004498"/>
    </source>
</evidence>
<dbReference type="GO" id="GO:0030198">
    <property type="term" value="P:extracellular matrix organization"/>
    <property type="evidence" value="ECO:0007669"/>
    <property type="project" value="TreeGrafter"/>
</dbReference>
<feature type="binding site" evidence="14">
    <location>
        <position position="192"/>
    </location>
    <ligand>
        <name>Ca(2+)</name>
        <dbReference type="ChEBI" id="CHEBI:29108"/>
        <label>3</label>
    </ligand>
</feature>
<feature type="binding site" evidence="14">
    <location>
        <position position="219"/>
    </location>
    <ligand>
        <name>Zn(2+)</name>
        <dbReference type="ChEBI" id="CHEBI:29105"/>
        <label>2</label>
        <note>catalytic</note>
    </ligand>
</feature>
<comment type="subcellular location">
    <subcellularLocation>
        <location evidence="1">Secreted</location>
        <location evidence="1">Extracellular space</location>
        <location evidence="1">Extracellular matrix</location>
    </subcellularLocation>
</comment>
<comment type="cofactor">
    <cofactor evidence="14">
        <name>Ca(2+)</name>
        <dbReference type="ChEBI" id="CHEBI:29108"/>
    </cofactor>
    <text evidence="14">Can bind about 5 Ca(2+) ions per subunit.</text>
</comment>
<evidence type="ECO:0000256" key="11">
    <source>
        <dbReference type="ARBA" id="ARBA00023049"/>
    </source>
</evidence>
<dbReference type="SUPFAM" id="SSF55486">
    <property type="entry name" value="Metalloproteases ('zincins'), catalytic domain"/>
    <property type="match status" value="1"/>
</dbReference>
<evidence type="ECO:0000256" key="6">
    <source>
        <dbReference type="ARBA" id="ARBA00022723"/>
    </source>
</evidence>
<dbReference type="AlphaFoldDB" id="A0A8B6ZUB3"/>
<dbReference type="InterPro" id="IPR006026">
    <property type="entry name" value="Peptidase_Metallo"/>
</dbReference>
<evidence type="ECO:0000256" key="12">
    <source>
        <dbReference type="ARBA" id="ARBA00023145"/>
    </source>
</evidence>
<organism evidence="18 19">
    <name type="scientific">Orycteropus afer afer</name>
    <dbReference type="NCBI Taxonomy" id="1230840"/>
    <lineage>
        <taxon>Eukaryota</taxon>
        <taxon>Metazoa</taxon>
        <taxon>Chordata</taxon>
        <taxon>Craniata</taxon>
        <taxon>Vertebrata</taxon>
        <taxon>Euteleostomi</taxon>
        <taxon>Mammalia</taxon>
        <taxon>Eutheria</taxon>
        <taxon>Afrotheria</taxon>
        <taxon>Tubulidentata</taxon>
        <taxon>Orycteropodidae</taxon>
        <taxon>Orycteropus</taxon>
    </lineage>
</organism>
<dbReference type="FunFam" id="3.40.390.10:FF:000007">
    <property type="entry name" value="Collagenase 3"/>
    <property type="match status" value="1"/>
</dbReference>
<sequence length="333" mass="38475">MMFAILRATLFMPWCLALPVVPTTDLKGWDFVKDYFHRFFMTKKESPILTQGEQIRFLQQFFHLNVTGLLDKQTLAVLRQPRCGVPDVAYYSVSPERPKWNKLTLTYRIINYPYGLKTSTVEDIMHSAVSVWSSVTRLVFEQVEHQEADIKISFWTLAHGDGMPFDGPGGVLGHAFFPHSETPGVVHFDKDEHWSTSYRGINLFLVATHELGHALGLYHSGNPNSIMYPTYEYQNPRTFRLSREDIQRIQHLYAFDMSNYCDRGKRKECTKVGKDGYGTIESAARILQTLIAVPNSLPQEKLVVLLEMVRAFKSHYLRIQRFSRPQVHRDSKP</sequence>
<feature type="binding site" evidence="14">
    <location>
        <position position="174"/>
    </location>
    <ligand>
        <name>Zn(2+)</name>
        <dbReference type="ChEBI" id="CHEBI:29105"/>
        <label>1</label>
    </ligand>
</feature>
<keyword evidence="6 14" id="KW-0479">Metal-binding</keyword>
<feature type="binding site" evidence="14">
    <location>
        <position position="213"/>
    </location>
    <ligand>
        <name>Zn(2+)</name>
        <dbReference type="ChEBI" id="CHEBI:29105"/>
        <label>2</label>
        <note>catalytic</note>
    </ligand>
</feature>
<feature type="binding site" evidence="14">
    <location>
        <position position="159"/>
    </location>
    <ligand>
        <name>Zn(2+)</name>
        <dbReference type="ChEBI" id="CHEBI:29105"/>
        <label>1</label>
    </ligand>
</feature>
<dbReference type="GO" id="GO:0030574">
    <property type="term" value="P:collagen catabolic process"/>
    <property type="evidence" value="ECO:0007669"/>
    <property type="project" value="TreeGrafter"/>
</dbReference>
<feature type="binding site" evidence="14">
    <location>
        <position position="167"/>
    </location>
    <ligand>
        <name>Ca(2+)</name>
        <dbReference type="ChEBI" id="CHEBI:29108"/>
        <label>3</label>
    </ligand>
</feature>
<dbReference type="GO" id="GO:0008270">
    <property type="term" value="F:zinc ion binding"/>
    <property type="evidence" value="ECO:0007669"/>
    <property type="project" value="InterPro"/>
</dbReference>
<evidence type="ECO:0000256" key="4">
    <source>
        <dbReference type="ARBA" id="ARBA00022530"/>
    </source>
</evidence>
<proteinExistence type="inferred from homology"/>
<keyword evidence="7 16" id="KW-0732">Signal</keyword>
<accession>A0A8B6ZUB3</accession>
<evidence type="ECO:0000256" key="5">
    <source>
        <dbReference type="ARBA" id="ARBA00022670"/>
    </source>
</evidence>
<dbReference type="InterPro" id="IPR024079">
    <property type="entry name" value="MetalloPept_cat_dom_sf"/>
</dbReference>
<dbReference type="Gene3D" id="3.40.390.10">
    <property type="entry name" value="Collagenase (Catalytic Domain)"/>
    <property type="match status" value="1"/>
</dbReference>
<evidence type="ECO:0000256" key="10">
    <source>
        <dbReference type="ARBA" id="ARBA00022837"/>
    </source>
</evidence>
<evidence type="ECO:0000256" key="16">
    <source>
        <dbReference type="SAM" id="SignalP"/>
    </source>
</evidence>
<dbReference type="PRINTS" id="PR00138">
    <property type="entry name" value="MATRIXIN"/>
</dbReference>
<evidence type="ECO:0000256" key="14">
    <source>
        <dbReference type="PIRSR" id="PIRSR621190-2"/>
    </source>
</evidence>
<dbReference type="InterPro" id="IPR036365">
    <property type="entry name" value="PGBD-like_sf"/>
</dbReference>
<evidence type="ECO:0000256" key="9">
    <source>
        <dbReference type="ARBA" id="ARBA00022833"/>
    </source>
</evidence>
<dbReference type="InterPro" id="IPR021158">
    <property type="entry name" value="Pept_M10A_Zn_BS"/>
</dbReference>
<evidence type="ECO:0000256" key="8">
    <source>
        <dbReference type="ARBA" id="ARBA00022801"/>
    </source>
</evidence>
<keyword evidence="5" id="KW-0645">Protease</keyword>
<comment type="cofactor">
    <cofactor evidence="14">
        <name>Zn(2+)</name>
        <dbReference type="ChEBI" id="CHEBI:29105"/>
    </cofactor>
    <text evidence="14">Binds 2 Zn(2+) ions per subunit.</text>
</comment>
<dbReference type="CDD" id="cd04278">
    <property type="entry name" value="ZnMc_MMP"/>
    <property type="match status" value="1"/>
</dbReference>
<dbReference type="Pfam" id="PF00413">
    <property type="entry name" value="Peptidase_M10"/>
    <property type="match status" value="1"/>
</dbReference>
<dbReference type="InterPro" id="IPR033739">
    <property type="entry name" value="M10A_MMP"/>
</dbReference>
<feature type="short sequence motif" description="Cysteine switch" evidence="15">
    <location>
        <begin position="81"/>
        <end position="88"/>
    </location>
</feature>
<gene>
    <name evidence="19" type="primary">MMP26</name>
</gene>
<dbReference type="SUPFAM" id="SSF47090">
    <property type="entry name" value="PGBD-like"/>
    <property type="match status" value="1"/>
</dbReference>
<feature type="chain" id="PRO_5034248621" evidence="16">
    <location>
        <begin position="18"/>
        <end position="333"/>
    </location>
</feature>
<dbReference type="CTD" id="56547"/>
<keyword evidence="10 14" id="KW-0106">Calcium</keyword>
<feature type="domain" description="Peptidase metallopeptidase" evidence="17">
    <location>
        <begin position="96"/>
        <end position="255"/>
    </location>
</feature>
<feature type="binding site" evidence="14">
    <location>
        <position position="166"/>
    </location>
    <ligand>
        <name>Ca(2+)</name>
        <dbReference type="ChEBI" id="CHEBI:29108"/>
        <label>3</label>
    </ligand>
</feature>
<evidence type="ECO:0000313" key="19">
    <source>
        <dbReference type="RefSeq" id="XP_007939268.1"/>
    </source>
</evidence>
<dbReference type="PANTHER" id="PTHR10201">
    <property type="entry name" value="MATRIX METALLOPROTEINASE"/>
    <property type="match status" value="1"/>
</dbReference>
<name>A0A8B6ZUB3_ORYAF</name>
<evidence type="ECO:0000256" key="15">
    <source>
        <dbReference type="PIRSR" id="PIRSR621190-5"/>
    </source>
</evidence>
<dbReference type="GO" id="GO:0031012">
    <property type="term" value="C:extracellular matrix"/>
    <property type="evidence" value="ECO:0007669"/>
    <property type="project" value="InterPro"/>
</dbReference>
<feature type="binding site" description="in inhibited form" evidence="14">
    <location>
        <position position="83"/>
    </location>
    <ligand>
        <name>Zn(2+)</name>
        <dbReference type="ChEBI" id="CHEBI:29105"/>
        <label>2</label>
        <note>catalytic</note>
    </ligand>
</feature>
<protein>
    <submittedName>
        <fullName evidence="19">Matrix metalloproteinase-26</fullName>
    </submittedName>
</protein>
<evidence type="ECO:0000256" key="2">
    <source>
        <dbReference type="ARBA" id="ARBA00010370"/>
    </source>
</evidence>
<dbReference type="GO" id="GO:0004222">
    <property type="term" value="F:metalloendopeptidase activity"/>
    <property type="evidence" value="ECO:0007669"/>
    <property type="project" value="InterPro"/>
</dbReference>
<keyword evidence="8" id="KW-0378">Hydrolase</keyword>
<feature type="binding site" evidence="14">
    <location>
        <position position="189"/>
    </location>
    <ligand>
        <name>Ca(2+)</name>
        <dbReference type="ChEBI" id="CHEBI:29108"/>
        <label>3</label>
    </ligand>
</feature>
<dbReference type="InterPro" id="IPR021190">
    <property type="entry name" value="Pept_M10A"/>
</dbReference>
<evidence type="ECO:0000256" key="13">
    <source>
        <dbReference type="PIRSR" id="PIRSR621190-1"/>
    </source>
</evidence>
<feature type="binding site" evidence="14">
    <location>
        <position position="149"/>
    </location>
    <ligand>
        <name>Ca(2+)</name>
        <dbReference type="ChEBI" id="CHEBI:29108"/>
        <label>2</label>
    </ligand>
</feature>
<feature type="binding site" evidence="14">
    <location>
        <position position="192"/>
    </location>
    <ligand>
        <name>Ca(2+)</name>
        <dbReference type="ChEBI" id="CHEBI:29108"/>
        <label>1</label>
    </ligand>
</feature>